<comment type="subcellular location">
    <subcellularLocation>
        <location evidence="1">Endomembrane system</location>
        <topology evidence="1">Multi-pass membrane protein</topology>
    </subcellularLocation>
</comment>
<gene>
    <name evidence="7" type="ORF">PPRIM_AZ9-3.1.T0100173</name>
</gene>
<organism evidence="7 8">
    <name type="scientific">Paramecium primaurelia</name>
    <dbReference type="NCBI Taxonomy" id="5886"/>
    <lineage>
        <taxon>Eukaryota</taxon>
        <taxon>Sar</taxon>
        <taxon>Alveolata</taxon>
        <taxon>Ciliophora</taxon>
        <taxon>Intramacronucleata</taxon>
        <taxon>Oligohymenophorea</taxon>
        <taxon>Peniculida</taxon>
        <taxon>Parameciidae</taxon>
        <taxon>Paramecium</taxon>
    </lineage>
</organism>
<evidence type="ECO:0008006" key="9">
    <source>
        <dbReference type="Google" id="ProtNLM"/>
    </source>
</evidence>
<sequence length="107" mass="12474">MLKVIGFLLLIHSAISLIRYRKHLIYKDMADQYHIPLDILMEIIVGFALNMFFGVILDKKFANIHQFPHKKTYDQAFQRPNFRQPSGRGGVLQSVVRDKIGNFDINK</sequence>
<keyword evidence="5 6" id="KW-0472">Membrane</keyword>
<comment type="caution">
    <text evidence="7">The sequence shown here is derived from an EMBL/GenBank/DDBJ whole genome shotgun (WGS) entry which is preliminary data.</text>
</comment>
<evidence type="ECO:0000256" key="1">
    <source>
        <dbReference type="ARBA" id="ARBA00004127"/>
    </source>
</evidence>
<keyword evidence="8" id="KW-1185">Reference proteome</keyword>
<protein>
    <recommendedName>
        <fullName evidence="9">Membrane magnesium transporter</fullName>
    </recommendedName>
</protein>
<dbReference type="GO" id="GO:0012505">
    <property type="term" value="C:endomembrane system"/>
    <property type="evidence" value="ECO:0007669"/>
    <property type="project" value="UniProtKB-SubCell"/>
</dbReference>
<evidence type="ECO:0000256" key="3">
    <source>
        <dbReference type="ARBA" id="ARBA00022692"/>
    </source>
</evidence>
<dbReference type="Pfam" id="PF10270">
    <property type="entry name" value="MMgT"/>
    <property type="match status" value="1"/>
</dbReference>
<dbReference type="AlphaFoldDB" id="A0A8S1JZD8"/>
<name>A0A8S1JZD8_PARPR</name>
<feature type="transmembrane region" description="Helical" evidence="6">
    <location>
        <begin position="40"/>
        <end position="57"/>
    </location>
</feature>
<evidence type="ECO:0000313" key="8">
    <source>
        <dbReference type="Proteomes" id="UP000688137"/>
    </source>
</evidence>
<proteinExistence type="inferred from homology"/>
<evidence type="ECO:0000256" key="2">
    <source>
        <dbReference type="ARBA" id="ARBA00006109"/>
    </source>
</evidence>
<keyword evidence="3 6" id="KW-0812">Transmembrane</keyword>
<accession>A0A8S1JZD8</accession>
<dbReference type="EMBL" id="CAJJDM010000007">
    <property type="protein sequence ID" value="CAD8046080.1"/>
    <property type="molecule type" value="Genomic_DNA"/>
</dbReference>
<reference evidence="7" key="1">
    <citation type="submission" date="2021-01" db="EMBL/GenBank/DDBJ databases">
        <authorList>
            <consortium name="Genoscope - CEA"/>
            <person name="William W."/>
        </authorList>
    </citation>
    <scope>NUCLEOTIDE SEQUENCE</scope>
</reference>
<evidence type="ECO:0000256" key="6">
    <source>
        <dbReference type="SAM" id="Phobius"/>
    </source>
</evidence>
<evidence type="ECO:0000313" key="7">
    <source>
        <dbReference type="EMBL" id="CAD8046080.1"/>
    </source>
</evidence>
<dbReference type="Proteomes" id="UP000688137">
    <property type="component" value="Unassembled WGS sequence"/>
</dbReference>
<evidence type="ECO:0000256" key="5">
    <source>
        <dbReference type="ARBA" id="ARBA00023136"/>
    </source>
</evidence>
<keyword evidence="4 6" id="KW-1133">Transmembrane helix</keyword>
<dbReference type="OMA" id="FFGVILD"/>
<comment type="similarity">
    <text evidence="2">Belongs to the membrane magnesium transporter (TC 1.A.67) family.</text>
</comment>
<evidence type="ECO:0000256" key="4">
    <source>
        <dbReference type="ARBA" id="ARBA00022989"/>
    </source>
</evidence>
<dbReference type="InterPro" id="IPR018937">
    <property type="entry name" value="MMgT"/>
</dbReference>